<accession>A0A8S5LU10</accession>
<sequence>MLTSDLCIREALSVPLACAPVCRQFCHRRFKQRAVLAIILYDQLYHVFFASFCSCSRRYCSAVQRANASITGSPFSSPGCLNSKVSPGRNLPSGPRFPKTAIIISRLRYREHMAPDRKLVHELIVCVLRCGLCGVVRNDYVVFNQRPAIFAVISVAGRNIPELADLSAHNVDKNSSALYVDEVSVIEGAAAHIVRVVDVIHSRFSFLFFMYAPSGALVTGDRQAAFGGGILKDPPCNAAGRLPVGFLLLRRQAAQIVVRNQRCAVFQVVFRHDMRFFLRNGIIMLRHDFSLLPALAFPELEILHRIKVPIPASSQCRPSAPSALRDPRLWFPASGFARPAVPAALRVSAAGRRRVPSDGLLRLLLRRVQHGRHALHEDQHFFARLRRQLVHFSGNLLRLPFLFFRHFAHLALIFLPSRSPP</sequence>
<reference evidence="1" key="1">
    <citation type="journal article" date="2021" name="Proc. Natl. Acad. Sci. U.S.A.">
        <title>A Catalog of Tens of Thousands of Viruses from Human Metagenomes Reveals Hidden Associations with Chronic Diseases.</title>
        <authorList>
            <person name="Tisza M.J."/>
            <person name="Buck C.B."/>
        </authorList>
    </citation>
    <scope>NUCLEOTIDE SEQUENCE</scope>
    <source>
        <strain evidence="1">CtOIB27</strain>
    </source>
</reference>
<dbReference type="EMBL" id="BK014734">
    <property type="protein sequence ID" value="DAD73339.1"/>
    <property type="molecule type" value="Genomic_DNA"/>
</dbReference>
<name>A0A8S5LU10_9CAUD</name>
<protein>
    <submittedName>
        <fullName evidence="1">Uncharacterized protein</fullName>
    </submittedName>
</protein>
<proteinExistence type="predicted"/>
<evidence type="ECO:0000313" key="1">
    <source>
        <dbReference type="EMBL" id="DAD73339.1"/>
    </source>
</evidence>
<organism evidence="1">
    <name type="scientific">Siphoviridae sp. ctOIB27</name>
    <dbReference type="NCBI Taxonomy" id="2826308"/>
    <lineage>
        <taxon>Viruses</taxon>
        <taxon>Duplodnaviria</taxon>
        <taxon>Heunggongvirae</taxon>
        <taxon>Uroviricota</taxon>
        <taxon>Caudoviricetes</taxon>
    </lineage>
</organism>